<comment type="caution">
    <text evidence="2">The sequence shown here is derived from an EMBL/GenBank/DDBJ whole genome shotgun (WGS) entry which is preliminary data.</text>
</comment>
<protein>
    <recommendedName>
        <fullName evidence="4">GAF domain-containing protein</fullName>
    </recommendedName>
</protein>
<keyword evidence="1" id="KW-0472">Membrane</keyword>
<sequence>MKKPVRIEWISVLYLVFFVLAVLAPSMQTRSLFGFSETQLEELTIFAFGIAGLFTFTAYERLMERREKEREQTEMDYSRAKHELIESYAYIGSVNRKIELLKKIANNTSKTLTEAKTVPKEVLQALAMNACLSIGAKAALIRFVDTEKLRTEGEFLYSSNAEIIFRVPNKDLKTLREQGVSHAFIRSEDDHEILVVPSDLKSNMLAYILIKLDGDEIRELDVPLLKVFANQAELVYRSFRSPPPKKEEKPLAQG</sequence>
<name>A0A2H0BT35_9BACT</name>
<evidence type="ECO:0000313" key="2">
    <source>
        <dbReference type="EMBL" id="PIP60801.1"/>
    </source>
</evidence>
<feature type="transmembrane region" description="Helical" evidence="1">
    <location>
        <begin position="7"/>
        <end position="24"/>
    </location>
</feature>
<feature type="transmembrane region" description="Helical" evidence="1">
    <location>
        <begin position="44"/>
        <end position="62"/>
    </location>
</feature>
<dbReference type="Proteomes" id="UP000231581">
    <property type="component" value="Unassembled WGS sequence"/>
</dbReference>
<evidence type="ECO:0000256" key="1">
    <source>
        <dbReference type="SAM" id="Phobius"/>
    </source>
</evidence>
<keyword evidence="1" id="KW-1133">Transmembrane helix</keyword>
<gene>
    <name evidence="2" type="ORF">COX00_01325</name>
</gene>
<accession>A0A2H0BT35</accession>
<proteinExistence type="predicted"/>
<dbReference type="EMBL" id="PCSZ01000030">
    <property type="protein sequence ID" value="PIP60801.1"/>
    <property type="molecule type" value="Genomic_DNA"/>
</dbReference>
<keyword evidence="1" id="KW-0812">Transmembrane</keyword>
<dbReference type="AlphaFoldDB" id="A0A2H0BT35"/>
<reference evidence="2 3" key="1">
    <citation type="submission" date="2017-09" db="EMBL/GenBank/DDBJ databases">
        <title>Depth-based differentiation of microbial function through sediment-hosted aquifers and enrichment of novel symbionts in the deep terrestrial subsurface.</title>
        <authorList>
            <person name="Probst A.J."/>
            <person name="Ladd B."/>
            <person name="Jarett J.K."/>
            <person name="Geller-Mcgrath D.E."/>
            <person name="Sieber C.M."/>
            <person name="Emerson J.B."/>
            <person name="Anantharaman K."/>
            <person name="Thomas B.C."/>
            <person name="Malmstrom R."/>
            <person name="Stieglmeier M."/>
            <person name="Klingl A."/>
            <person name="Woyke T."/>
            <person name="Ryan C.M."/>
            <person name="Banfield J.F."/>
        </authorList>
    </citation>
    <scope>NUCLEOTIDE SEQUENCE [LARGE SCALE GENOMIC DNA]</scope>
    <source>
        <strain evidence="2">CG22_combo_CG10-13_8_21_14_all_47_17</strain>
    </source>
</reference>
<evidence type="ECO:0008006" key="4">
    <source>
        <dbReference type="Google" id="ProtNLM"/>
    </source>
</evidence>
<organism evidence="2 3">
    <name type="scientific">Candidatus Uhrbacteria bacterium CG22_combo_CG10-13_8_21_14_all_47_17</name>
    <dbReference type="NCBI Taxonomy" id="1975041"/>
    <lineage>
        <taxon>Bacteria</taxon>
        <taxon>Candidatus Uhriibacteriota</taxon>
    </lineage>
</organism>
<evidence type="ECO:0000313" key="3">
    <source>
        <dbReference type="Proteomes" id="UP000231581"/>
    </source>
</evidence>